<accession>A0ABM8LXY1</accession>
<protein>
    <submittedName>
        <fullName evidence="1">Uncharacterized protein</fullName>
    </submittedName>
</protein>
<evidence type="ECO:0000313" key="1">
    <source>
        <dbReference type="EMBL" id="CAB3952684.1"/>
    </source>
</evidence>
<evidence type="ECO:0000313" key="2">
    <source>
        <dbReference type="Proteomes" id="UP000494161"/>
    </source>
</evidence>
<gene>
    <name evidence="1" type="ORF">LMG7053_03859</name>
</gene>
<dbReference type="Proteomes" id="UP000494161">
    <property type="component" value="Unassembled WGS sequence"/>
</dbReference>
<sequence length="241" mass="27643">MDTEIAAIEARRTKTRALKQAMMQELLTGRTRLVTPDVKPAGEVAAQVEGRKANVHFLRSVLAAEIIDQLHDQPTFGHVKFEKMMFLAEHLCQVDTGSTYHRKAAGPYDNRALRSIDSQLQKQQWFEARKQDGRYQYVPLPKRGGHKPYFERHFSGIIDTLEKILGTFKTAKTEQCEIVATLLAAWSDLLREKGTVSDEMIVHEVRHNWHDAKQRIPEDRWLAALDWMRKKGFVPKGATLP</sequence>
<keyword evidence="2" id="KW-1185">Reference proteome</keyword>
<comment type="caution">
    <text evidence="1">The sequence shown here is derived from an EMBL/GenBank/DDBJ whole genome shotgun (WGS) entry which is preliminary data.</text>
</comment>
<proteinExistence type="predicted"/>
<name>A0ABM8LXY1_9BURK</name>
<dbReference type="EMBL" id="CADILJ010000039">
    <property type="protein sequence ID" value="CAB3952684.1"/>
    <property type="molecule type" value="Genomic_DNA"/>
</dbReference>
<organism evidence="1 2">
    <name type="scientific">Achromobacter ruhlandii</name>
    <dbReference type="NCBI Taxonomy" id="72557"/>
    <lineage>
        <taxon>Bacteria</taxon>
        <taxon>Pseudomonadati</taxon>
        <taxon>Pseudomonadota</taxon>
        <taxon>Betaproteobacteria</taxon>
        <taxon>Burkholderiales</taxon>
        <taxon>Alcaligenaceae</taxon>
        <taxon>Achromobacter</taxon>
    </lineage>
</organism>
<reference evidence="1 2" key="1">
    <citation type="submission" date="2020-04" db="EMBL/GenBank/DDBJ databases">
        <authorList>
            <person name="De Canck E."/>
        </authorList>
    </citation>
    <scope>NUCLEOTIDE SEQUENCE [LARGE SCALE GENOMIC DNA]</scope>
    <source>
        <strain evidence="1 2">LMG 7053</strain>
    </source>
</reference>